<dbReference type="Proteomes" id="UP000729402">
    <property type="component" value="Unassembled WGS sequence"/>
</dbReference>
<reference evidence="1" key="1">
    <citation type="journal article" date="2021" name="bioRxiv">
        <title>Whole Genome Assembly and Annotation of Northern Wild Rice, Zizania palustris L., Supports a Whole Genome Duplication in the Zizania Genus.</title>
        <authorList>
            <person name="Haas M."/>
            <person name="Kono T."/>
            <person name="Macchietto M."/>
            <person name="Millas R."/>
            <person name="McGilp L."/>
            <person name="Shao M."/>
            <person name="Duquette J."/>
            <person name="Hirsch C.N."/>
            <person name="Kimball J."/>
        </authorList>
    </citation>
    <scope>NUCLEOTIDE SEQUENCE</scope>
    <source>
        <tissue evidence="1">Fresh leaf tissue</tissue>
    </source>
</reference>
<sequence>MKLAAVNPRLDLEIETILSKEVWGHRPFSLSSSFPFKSSVSGSSSAVILESWCQVLRFPGAPSSAPMGFSFSPQMMPRLELSRPGMLQGGVHGMIDPDVLTKFMQKQQNYKGAFREPQMHQTLDGSFHDTAQMPQYPRVIGSENLSIRQDQDGFHM</sequence>
<dbReference type="AlphaFoldDB" id="A0A8J5WET5"/>
<proteinExistence type="predicted"/>
<accession>A0A8J5WET5</accession>
<protein>
    <submittedName>
        <fullName evidence="1">Uncharacterized protein</fullName>
    </submittedName>
</protein>
<name>A0A8J5WET5_ZIZPA</name>
<evidence type="ECO:0000313" key="2">
    <source>
        <dbReference type="Proteomes" id="UP000729402"/>
    </source>
</evidence>
<reference evidence="1" key="2">
    <citation type="submission" date="2021-02" db="EMBL/GenBank/DDBJ databases">
        <authorList>
            <person name="Kimball J.A."/>
            <person name="Haas M.W."/>
            <person name="Macchietto M."/>
            <person name="Kono T."/>
            <person name="Duquette J."/>
            <person name="Shao M."/>
        </authorList>
    </citation>
    <scope>NUCLEOTIDE SEQUENCE</scope>
    <source>
        <tissue evidence="1">Fresh leaf tissue</tissue>
    </source>
</reference>
<keyword evidence="2" id="KW-1185">Reference proteome</keyword>
<organism evidence="1 2">
    <name type="scientific">Zizania palustris</name>
    <name type="common">Northern wild rice</name>
    <dbReference type="NCBI Taxonomy" id="103762"/>
    <lineage>
        <taxon>Eukaryota</taxon>
        <taxon>Viridiplantae</taxon>
        <taxon>Streptophyta</taxon>
        <taxon>Embryophyta</taxon>
        <taxon>Tracheophyta</taxon>
        <taxon>Spermatophyta</taxon>
        <taxon>Magnoliopsida</taxon>
        <taxon>Liliopsida</taxon>
        <taxon>Poales</taxon>
        <taxon>Poaceae</taxon>
        <taxon>BOP clade</taxon>
        <taxon>Oryzoideae</taxon>
        <taxon>Oryzeae</taxon>
        <taxon>Zizaniinae</taxon>
        <taxon>Zizania</taxon>
    </lineage>
</organism>
<comment type="caution">
    <text evidence="1">The sequence shown here is derived from an EMBL/GenBank/DDBJ whole genome shotgun (WGS) entry which is preliminary data.</text>
</comment>
<dbReference type="OrthoDB" id="1923196at2759"/>
<dbReference type="EMBL" id="JAAALK010000082">
    <property type="protein sequence ID" value="KAG8087322.1"/>
    <property type="molecule type" value="Genomic_DNA"/>
</dbReference>
<gene>
    <name evidence="1" type="ORF">GUJ93_ZPchr0010g7605</name>
</gene>
<evidence type="ECO:0000313" key="1">
    <source>
        <dbReference type="EMBL" id="KAG8087322.1"/>
    </source>
</evidence>